<dbReference type="GO" id="GO:0030322">
    <property type="term" value="P:stabilization of membrane potential"/>
    <property type="evidence" value="ECO:0007669"/>
    <property type="project" value="TreeGrafter"/>
</dbReference>
<evidence type="ECO:0000256" key="6">
    <source>
        <dbReference type="ARBA" id="ARBA00023136"/>
    </source>
</evidence>
<dbReference type="PANTHER" id="PTHR11003:SF346">
    <property type="entry name" value="POTASSIUM CHANNEL SUBFAMILY K MEMBER 18"/>
    <property type="match status" value="1"/>
</dbReference>
<feature type="region of interest" description="Disordered" evidence="8">
    <location>
        <begin position="617"/>
        <end position="642"/>
    </location>
</feature>
<proteinExistence type="predicted"/>
<dbReference type="Pfam" id="PF07885">
    <property type="entry name" value="Ion_trans_2"/>
    <property type="match status" value="1"/>
</dbReference>
<keyword evidence="12" id="KW-1185">Reference proteome</keyword>
<feature type="transmembrane region" description="Helical" evidence="9">
    <location>
        <begin position="253"/>
        <end position="273"/>
    </location>
</feature>
<feature type="transmembrane region" description="Helical" evidence="9">
    <location>
        <begin position="426"/>
        <end position="449"/>
    </location>
</feature>
<protein>
    <recommendedName>
        <fullName evidence="10">Potassium channel domain-containing protein</fullName>
    </recommendedName>
</protein>
<dbReference type="Gene3D" id="1.10.287.70">
    <property type="match status" value="1"/>
</dbReference>
<evidence type="ECO:0000313" key="12">
    <source>
        <dbReference type="Proteomes" id="UP000663879"/>
    </source>
</evidence>
<keyword evidence="2" id="KW-0813">Transport</keyword>
<keyword evidence="6 9" id="KW-0472">Membrane</keyword>
<evidence type="ECO:0000256" key="8">
    <source>
        <dbReference type="SAM" id="MobiDB-lite"/>
    </source>
</evidence>
<dbReference type="OrthoDB" id="415460at2759"/>
<dbReference type="GO" id="GO:0005886">
    <property type="term" value="C:plasma membrane"/>
    <property type="evidence" value="ECO:0007669"/>
    <property type="project" value="TreeGrafter"/>
</dbReference>
<feature type="transmembrane region" description="Helical" evidence="9">
    <location>
        <begin position="230"/>
        <end position="247"/>
    </location>
</feature>
<accession>A0A813M2N0</accession>
<organism evidence="11 12">
    <name type="scientific">Brachionus calyciflorus</name>
    <dbReference type="NCBI Taxonomy" id="104777"/>
    <lineage>
        <taxon>Eukaryota</taxon>
        <taxon>Metazoa</taxon>
        <taxon>Spiralia</taxon>
        <taxon>Gnathifera</taxon>
        <taxon>Rotifera</taxon>
        <taxon>Eurotatoria</taxon>
        <taxon>Monogononta</taxon>
        <taxon>Pseudotrocha</taxon>
        <taxon>Ploima</taxon>
        <taxon>Brachionidae</taxon>
        <taxon>Brachionus</taxon>
    </lineage>
</organism>
<evidence type="ECO:0000256" key="4">
    <source>
        <dbReference type="ARBA" id="ARBA00022989"/>
    </source>
</evidence>
<dbReference type="InterPro" id="IPR003280">
    <property type="entry name" value="2pore_dom_K_chnl"/>
</dbReference>
<reference evidence="11" key="1">
    <citation type="submission" date="2021-02" db="EMBL/GenBank/DDBJ databases">
        <authorList>
            <person name="Nowell W R."/>
        </authorList>
    </citation>
    <scope>NUCLEOTIDE SEQUENCE</scope>
    <source>
        <strain evidence="11">Ploen Becks lab</strain>
    </source>
</reference>
<feature type="domain" description="Potassium channel" evidence="10">
    <location>
        <begin position="223"/>
        <end position="281"/>
    </location>
</feature>
<comment type="caution">
    <text evidence="11">The sequence shown here is derived from an EMBL/GenBank/DDBJ whole genome shotgun (WGS) entry which is preliminary data.</text>
</comment>
<dbReference type="GO" id="GO:0022841">
    <property type="term" value="F:potassium ion leak channel activity"/>
    <property type="evidence" value="ECO:0007669"/>
    <property type="project" value="TreeGrafter"/>
</dbReference>
<evidence type="ECO:0000256" key="5">
    <source>
        <dbReference type="ARBA" id="ARBA00023065"/>
    </source>
</evidence>
<dbReference type="GO" id="GO:0015271">
    <property type="term" value="F:outward rectifier potassium channel activity"/>
    <property type="evidence" value="ECO:0007669"/>
    <property type="project" value="TreeGrafter"/>
</dbReference>
<keyword evidence="5" id="KW-0406">Ion transport</keyword>
<keyword evidence="4 9" id="KW-1133">Transmembrane helix</keyword>
<dbReference type="SUPFAM" id="SSF81324">
    <property type="entry name" value="Voltage-gated potassium channels"/>
    <property type="match status" value="2"/>
</dbReference>
<dbReference type="AlphaFoldDB" id="A0A813M2N0"/>
<feature type="transmembrane region" description="Helical" evidence="9">
    <location>
        <begin position="26"/>
        <end position="55"/>
    </location>
</feature>
<keyword evidence="7" id="KW-0407">Ion channel</keyword>
<comment type="subcellular location">
    <subcellularLocation>
        <location evidence="1">Membrane</location>
        <topology evidence="1">Multi-pass membrane protein</topology>
    </subcellularLocation>
</comment>
<sequence length="642" mass="74216">MIESSETPESNNRKTSEDLDLSVRDIITNLCITSLPHIALITIFVTYALVGAAILKEIENDKTLHFNEDLLIVPTDYSNFRNTLSNLREHSENYGKNFQTLNEKLNFIIDENLSNKIKIDRTNEDTVEKNTQKIMSQIYKKQKNNLNITEVFKSIAKHIIQFKKQLKRNLNLNLKSFLNEFETSQNEFDTNMNRLIENNLEAISYLESTSEFKDDKNTNRKIIYEWNFKRAIYFIGSLLTTLGYGDVSPNTVMGKAFIMIYLIIGAPLTYILLSDLGSIFTHILKFNYHFALTFYKNGYYDEFKRALKSKFKLNKKKTSSKLKKQTSIKDPFDESDDDNATILSQDFQEKGFVQIFVELTVNSLEKSNDKFDLSLGVIFSLVFVYLSIGALIISRLNESPLSNGYYFSVLSLTKINLGNLRINDSFIFILMTAYFLLGLAFFDLTLLTLQEKIRFLIIKNFKNIIIEVCKFSSQFGYNWTGEHMIHILENLGINSYFKSLENNQSIKAIQTIEKDPIVDKINSLKNRNSRKLRYSNEKNISKCDKQTQITTLLCSRFKMDSDGYSTMSASCSNLSDFSTSPVRIGLTRSQIHMDKLVEENSFGKEIEFKLEPRSRLKKSDRFSFESPLAPKSFSSLKSRRFN</sequence>
<evidence type="ECO:0000259" key="10">
    <source>
        <dbReference type="Pfam" id="PF07885"/>
    </source>
</evidence>
<name>A0A813M2N0_9BILA</name>
<gene>
    <name evidence="11" type="ORF">OXX778_LOCUS411</name>
</gene>
<evidence type="ECO:0000256" key="9">
    <source>
        <dbReference type="SAM" id="Phobius"/>
    </source>
</evidence>
<evidence type="ECO:0000313" key="11">
    <source>
        <dbReference type="EMBL" id="CAF0706704.1"/>
    </source>
</evidence>
<evidence type="ECO:0000256" key="7">
    <source>
        <dbReference type="ARBA" id="ARBA00023303"/>
    </source>
</evidence>
<keyword evidence="3 9" id="KW-0812">Transmembrane</keyword>
<feature type="transmembrane region" description="Helical" evidence="9">
    <location>
        <begin position="373"/>
        <end position="393"/>
    </location>
</feature>
<evidence type="ECO:0000256" key="3">
    <source>
        <dbReference type="ARBA" id="ARBA00022692"/>
    </source>
</evidence>
<dbReference type="PANTHER" id="PTHR11003">
    <property type="entry name" value="POTASSIUM CHANNEL, SUBFAMILY K"/>
    <property type="match status" value="1"/>
</dbReference>
<evidence type="ECO:0000256" key="2">
    <source>
        <dbReference type="ARBA" id="ARBA00022448"/>
    </source>
</evidence>
<evidence type="ECO:0000256" key="1">
    <source>
        <dbReference type="ARBA" id="ARBA00004141"/>
    </source>
</evidence>
<dbReference type="InterPro" id="IPR013099">
    <property type="entry name" value="K_chnl_dom"/>
</dbReference>
<dbReference type="EMBL" id="CAJNOC010000019">
    <property type="protein sequence ID" value="CAF0706704.1"/>
    <property type="molecule type" value="Genomic_DNA"/>
</dbReference>
<dbReference type="Proteomes" id="UP000663879">
    <property type="component" value="Unassembled WGS sequence"/>
</dbReference>